<proteinExistence type="predicted"/>
<organism evidence="3 4">
    <name type="scientific">Filimonas effusa</name>
    <dbReference type="NCBI Taxonomy" id="2508721"/>
    <lineage>
        <taxon>Bacteria</taxon>
        <taxon>Pseudomonadati</taxon>
        <taxon>Bacteroidota</taxon>
        <taxon>Chitinophagia</taxon>
        <taxon>Chitinophagales</taxon>
        <taxon>Chitinophagaceae</taxon>
        <taxon>Filimonas</taxon>
    </lineage>
</organism>
<feature type="compositionally biased region" description="Basic and acidic residues" evidence="1">
    <location>
        <begin position="282"/>
        <end position="292"/>
    </location>
</feature>
<sequence length="292" mass="32522">MKITLHIRQLCLLLTCLFTLQTLSAQDYDAPGSNLYATENKAGDTLTILADTTFLRDQPAASGKILQQLPNGTQVVFVKEAHRQRMKGFSANWIRVRVAGDSNQEGFIWKGLTTLGCCNNGNTRFLYGLDRVVNVKKDDVERWDCMVRLKVVNNENKKLADVSWPLKSSEATSFSSGKLLTGSMGLEGLTHIVRIYFSGEACGIPDDYFYFGWTGAELLPLPGKMHIADAGVYYHSETLLFPSESGGKPGHIIKLIEEEEALDEMDKDGEPKMKKTSSGEQYKWDGRKAVKL</sequence>
<feature type="chain" id="PRO_5020536325" evidence="2">
    <location>
        <begin position="26"/>
        <end position="292"/>
    </location>
</feature>
<evidence type="ECO:0000313" key="4">
    <source>
        <dbReference type="Proteomes" id="UP000290545"/>
    </source>
</evidence>
<comment type="caution">
    <text evidence="3">The sequence shown here is derived from an EMBL/GenBank/DDBJ whole genome shotgun (WGS) entry which is preliminary data.</text>
</comment>
<evidence type="ECO:0000256" key="1">
    <source>
        <dbReference type="SAM" id="MobiDB-lite"/>
    </source>
</evidence>
<dbReference type="AlphaFoldDB" id="A0A4Q1D3G9"/>
<evidence type="ECO:0000256" key="2">
    <source>
        <dbReference type="SAM" id="SignalP"/>
    </source>
</evidence>
<gene>
    <name evidence="3" type="ORF">ESB13_19425</name>
</gene>
<evidence type="ECO:0000313" key="3">
    <source>
        <dbReference type="EMBL" id="RXK81952.1"/>
    </source>
</evidence>
<dbReference type="RefSeq" id="WP_129005349.1">
    <property type="nucleotide sequence ID" value="NZ_SDHZ01000003.1"/>
</dbReference>
<reference evidence="3 4" key="1">
    <citation type="submission" date="2019-01" db="EMBL/GenBank/DDBJ databases">
        <title>Filimonas sp. strain TTM-71.</title>
        <authorList>
            <person name="Chen W.-M."/>
        </authorList>
    </citation>
    <scope>NUCLEOTIDE SEQUENCE [LARGE SCALE GENOMIC DNA]</scope>
    <source>
        <strain evidence="3 4">TTM-71</strain>
    </source>
</reference>
<name>A0A4Q1D3G9_9BACT</name>
<keyword evidence="2" id="KW-0732">Signal</keyword>
<keyword evidence="4" id="KW-1185">Reference proteome</keyword>
<dbReference type="OrthoDB" id="743724at2"/>
<dbReference type="Proteomes" id="UP000290545">
    <property type="component" value="Unassembled WGS sequence"/>
</dbReference>
<protein>
    <submittedName>
        <fullName evidence="3">SH3 domain-containing protein</fullName>
    </submittedName>
</protein>
<accession>A0A4Q1D3G9</accession>
<feature type="region of interest" description="Disordered" evidence="1">
    <location>
        <begin position="264"/>
        <end position="292"/>
    </location>
</feature>
<dbReference type="EMBL" id="SDHZ01000003">
    <property type="protein sequence ID" value="RXK81952.1"/>
    <property type="molecule type" value="Genomic_DNA"/>
</dbReference>
<dbReference type="Gene3D" id="2.30.30.40">
    <property type="entry name" value="SH3 Domains"/>
    <property type="match status" value="1"/>
</dbReference>
<feature type="signal peptide" evidence="2">
    <location>
        <begin position="1"/>
        <end position="25"/>
    </location>
</feature>